<evidence type="ECO:0000256" key="7">
    <source>
        <dbReference type="ARBA" id="ARBA00022741"/>
    </source>
</evidence>
<evidence type="ECO:0000256" key="2">
    <source>
        <dbReference type="ARBA" id="ARBA00005019"/>
    </source>
</evidence>
<dbReference type="NCBIfam" id="TIGR00125">
    <property type="entry name" value="cyt_tran_rel"/>
    <property type="match status" value="1"/>
</dbReference>
<evidence type="ECO:0000259" key="12">
    <source>
        <dbReference type="Pfam" id="PF01467"/>
    </source>
</evidence>
<comment type="function">
    <text evidence="1 11">Catalyzes the reversible adenylation of nicotinate mononucleotide (NaMN) to nicotinic acid adenine dinucleotide (NaAD).</text>
</comment>
<dbReference type="SUPFAM" id="SSF52374">
    <property type="entry name" value="Nucleotidylyl transferase"/>
    <property type="match status" value="1"/>
</dbReference>
<proteinExistence type="inferred from homology"/>
<evidence type="ECO:0000256" key="8">
    <source>
        <dbReference type="ARBA" id="ARBA00022840"/>
    </source>
</evidence>
<evidence type="ECO:0000256" key="5">
    <source>
        <dbReference type="ARBA" id="ARBA00022679"/>
    </source>
</evidence>
<dbReference type="EMBL" id="JBHUIT010000034">
    <property type="protein sequence ID" value="MFD2257964.1"/>
    <property type="molecule type" value="Genomic_DNA"/>
</dbReference>
<dbReference type="Proteomes" id="UP001597375">
    <property type="component" value="Unassembled WGS sequence"/>
</dbReference>
<dbReference type="HAMAP" id="MF_00244">
    <property type="entry name" value="NaMN_adenylyltr"/>
    <property type="match status" value="1"/>
</dbReference>
<dbReference type="EC" id="2.7.7.18" evidence="11"/>
<comment type="pathway">
    <text evidence="2 11">Cofactor biosynthesis; NAD(+) biosynthesis; deamido-NAD(+) from nicotinate D-ribonucleotide: step 1/1.</text>
</comment>
<feature type="domain" description="Cytidyltransferase-like" evidence="12">
    <location>
        <begin position="20"/>
        <end position="176"/>
    </location>
</feature>
<reference evidence="14" key="1">
    <citation type="journal article" date="2019" name="Int. J. Syst. Evol. Microbiol.">
        <title>The Global Catalogue of Microorganisms (GCM) 10K type strain sequencing project: providing services to taxonomists for standard genome sequencing and annotation.</title>
        <authorList>
            <consortium name="The Broad Institute Genomics Platform"/>
            <consortium name="The Broad Institute Genome Sequencing Center for Infectious Disease"/>
            <person name="Wu L."/>
            <person name="Ma J."/>
        </authorList>
    </citation>
    <scope>NUCLEOTIDE SEQUENCE [LARGE SCALE GENOMIC DNA]</scope>
    <source>
        <strain evidence="14">CGMCC 4.7106</strain>
    </source>
</reference>
<keyword evidence="7 11" id="KW-0547">Nucleotide-binding</keyword>
<evidence type="ECO:0000256" key="11">
    <source>
        <dbReference type="HAMAP-Rule" id="MF_00244"/>
    </source>
</evidence>
<evidence type="ECO:0000313" key="14">
    <source>
        <dbReference type="Proteomes" id="UP001597375"/>
    </source>
</evidence>
<keyword evidence="6 11" id="KW-0548">Nucleotidyltransferase</keyword>
<dbReference type="InterPro" id="IPR005248">
    <property type="entry name" value="NadD/NMNAT"/>
</dbReference>
<organism evidence="13 14">
    <name type="scientific">Luteolibacter algae</name>
    <dbReference type="NCBI Taxonomy" id="454151"/>
    <lineage>
        <taxon>Bacteria</taxon>
        <taxon>Pseudomonadati</taxon>
        <taxon>Verrucomicrobiota</taxon>
        <taxon>Verrucomicrobiia</taxon>
        <taxon>Verrucomicrobiales</taxon>
        <taxon>Verrucomicrobiaceae</taxon>
        <taxon>Luteolibacter</taxon>
    </lineage>
</organism>
<evidence type="ECO:0000256" key="6">
    <source>
        <dbReference type="ARBA" id="ARBA00022695"/>
    </source>
</evidence>
<keyword evidence="4 11" id="KW-0662">Pyridine nucleotide biosynthesis</keyword>
<keyword evidence="5 11" id="KW-0808">Transferase</keyword>
<comment type="catalytic activity">
    <reaction evidence="10 11">
        <text>nicotinate beta-D-ribonucleotide + ATP + H(+) = deamido-NAD(+) + diphosphate</text>
        <dbReference type="Rhea" id="RHEA:22860"/>
        <dbReference type="ChEBI" id="CHEBI:15378"/>
        <dbReference type="ChEBI" id="CHEBI:30616"/>
        <dbReference type="ChEBI" id="CHEBI:33019"/>
        <dbReference type="ChEBI" id="CHEBI:57502"/>
        <dbReference type="ChEBI" id="CHEBI:58437"/>
        <dbReference type="EC" id="2.7.7.18"/>
    </reaction>
</comment>
<dbReference type="CDD" id="cd02165">
    <property type="entry name" value="NMNAT"/>
    <property type="match status" value="1"/>
</dbReference>
<comment type="similarity">
    <text evidence="3 11">Belongs to the NadD family.</text>
</comment>
<sequence length="202" mass="22409">MDNVCYAARFGQYERRKIGVFGGSFDPVHEGHIHLATLAKEAVELDEVWFLPCGVSPHKMETPPSDGALRAHWLRIAIAGLPWAKVSDIELTAEGPSYSYLTLRRLSEKYPANDWYWIMGGDQWTALPRWKNSETIAKLASFIVLARDGVAIDPRPGYRLHTVTGEHPASATAIRAALAAGEKDIPYLDKDVASAIRSKTSY</sequence>
<dbReference type="InterPro" id="IPR014729">
    <property type="entry name" value="Rossmann-like_a/b/a_fold"/>
</dbReference>
<evidence type="ECO:0000256" key="1">
    <source>
        <dbReference type="ARBA" id="ARBA00002324"/>
    </source>
</evidence>
<keyword evidence="9 11" id="KW-0520">NAD</keyword>
<dbReference type="NCBIfam" id="TIGR00482">
    <property type="entry name" value="nicotinate (nicotinamide) nucleotide adenylyltransferase"/>
    <property type="match status" value="1"/>
</dbReference>
<dbReference type="GO" id="GO:0004515">
    <property type="term" value="F:nicotinate-nucleotide adenylyltransferase activity"/>
    <property type="evidence" value="ECO:0007669"/>
    <property type="project" value="UniProtKB-EC"/>
</dbReference>
<gene>
    <name evidence="11 13" type="primary">nadD</name>
    <name evidence="13" type="ORF">ACFSSA_14880</name>
</gene>
<evidence type="ECO:0000313" key="13">
    <source>
        <dbReference type="EMBL" id="MFD2257964.1"/>
    </source>
</evidence>
<dbReference type="InterPro" id="IPR004821">
    <property type="entry name" value="Cyt_trans-like"/>
</dbReference>
<comment type="caution">
    <text evidence="13">The sequence shown here is derived from an EMBL/GenBank/DDBJ whole genome shotgun (WGS) entry which is preliminary data.</text>
</comment>
<keyword evidence="14" id="KW-1185">Reference proteome</keyword>
<dbReference type="Pfam" id="PF01467">
    <property type="entry name" value="CTP_transf_like"/>
    <property type="match status" value="1"/>
</dbReference>
<dbReference type="Gene3D" id="3.40.50.620">
    <property type="entry name" value="HUPs"/>
    <property type="match status" value="1"/>
</dbReference>
<keyword evidence="8 11" id="KW-0067">ATP-binding</keyword>
<evidence type="ECO:0000256" key="3">
    <source>
        <dbReference type="ARBA" id="ARBA00009014"/>
    </source>
</evidence>
<protein>
    <recommendedName>
        <fullName evidence="11">Probable nicotinate-nucleotide adenylyltransferase</fullName>
        <ecNumber evidence="11">2.7.7.18</ecNumber>
    </recommendedName>
    <alternativeName>
        <fullName evidence="11">Deamido-NAD(+) diphosphorylase</fullName>
    </alternativeName>
    <alternativeName>
        <fullName evidence="11">Deamido-NAD(+) pyrophosphorylase</fullName>
    </alternativeName>
    <alternativeName>
        <fullName evidence="11">Nicotinate mononucleotide adenylyltransferase</fullName>
        <shortName evidence="11">NaMN adenylyltransferase</shortName>
    </alternativeName>
</protein>
<accession>A0ABW5DBP1</accession>
<evidence type="ECO:0000256" key="4">
    <source>
        <dbReference type="ARBA" id="ARBA00022642"/>
    </source>
</evidence>
<name>A0ABW5DBP1_9BACT</name>
<dbReference type="PANTHER" id="PTHR39321:SF3">
    <property type="entry name" value="PHOSPHOPANTETHEINE ADENYLYLTRANSFERASE"/>
    <property type="match status" value="1"/>
</dbReference>
<evidence type="ECO:0000256" key="9">
    <source>
        <dbReference type="ARBA" id="ARBA00023027"/>
    </source>
</evidence>
<dbReference type="PANTHER" id="PTHR39321">
    <property type="entry name" value="NICOTINATE-NUCLEOTIDE ADENYLYLTRANSFERASE-RELATED"/>
    <property type="match status" value="1"/>
</dbReference>
<evidence type="ECO:0000256" key="10">
    <source>
        <dbReference type="ARBA" id="ARBA00048721"/>
    </source>
</evidence>
<dbReference type="RefSeq" id="WP_386821382.1">
    <property type="nucleotide sequence ID" value="NZ_JBHUIT010000034.1"/>
</dbReference>